<gene>
    <name evidence="2" type="ORF">VHEMI03293</name>
</gene>
<dbReference type="OrthoDB" id="4789881at2759"/>
<evidence type="ECO:0000313" key="2">
    <source>
        <dbReference type="EMBL" id="CEJ83897.1"/>
    </source>
</evidence>
<evidence type="ECO:0000256" key="1">
    <source>
        <dbReference type="SAM" id="SignalP"/>
    </source>
</evidence>
<reference evidence="2 3" key="1">
    <citation type="journal article" date="2015" name="Genome Announc.">
        <title>Draft Genome Sequence and Gene Annotation of the Entomopathogenic Fungus Verticillium hemipterigenum.</title>
        <authorList>
            <person name="Horn F."/>
            <person name="Habel A."/>
            <person name="Scharf D.H."/>
            <person name="Dworschak J."/>
            <person name="Brakhage A.A."/>
            <person name="Guthke R."/>
            <person name="Hertweck C."/>
            <person name="Linde J."/>
        </authorList>
    </citation>
    <scope>NUCLEOTIDE SEQUENCE [LARGE SCALE GENOMIC DNA]</scope>
</reference>
<accession>A0A0A1TAS7</accession>
<dbReference type="AlphaFoldDB" id="A0A0A1TAS7"/>
<dbReference type="Proteomes" id="UP000039046">
    <property type="component" value="Unassembled WGS sequence"/>
</dbReference>
<evidence type="ECO:0000313" key="3">
    <source>
        <dbReference type="Proteomes" id="UP000039046"/>
    </source>
</evidence>
<organism evidence="2 3">
    <name type="scientific">[Torrubiella] hemipterigena</name>
    <dbReference type="NCBI Taxonomy" id="1531966"/>
    <lineage>
        <taxon>Eukaryota</taxon>
        <taxon>Fungi</taxon>
        <taxon>Dikarya</taxon>
        <taxon>Ascomycota</taxon>
        <taxon>Pezizomycotina</taxon>
        <taxon>Sordariomycetes</taxon>
        <taxon>Hypocreomycetidae</taxon>
        <taxon>Hypocreales</taxon>
        <taxon>Clavicipitaceae</taxon>
        <taxon>Clavicipitaceae incertae sedis</taxon>
        <taxon>'Torrubiella' clade</taxon>
    </lineage>
</organism>
<proteinExistence type="predicted"/>
<feature type="chain" id="PRO_5001979113" evidence="1">
    <location>
        <begin position="18"/>
        <end position="144"/>
    </location>
</feature>
<protein>
    <submittedName>
        <fullName evidence="2">Uncharacterized protein</fullName>
    </submittedName>
</protein>
<name>A0A0A1TAS7_9HYPO</name>
<dbReference type="HOGENOM" id="CLU_1797801_0_0_1"/>
<keyword evidence="3" id="KW-1185">Reference proteome</keyword>
<dbReference type="EMBL" id="CDHN01000002">
    <property type="protein sequence ID" value="CEJ83897.1"/>
    <property type="molecule type" value="Genomic_DNA"/>
</dbReference>
<sequence length="144" mass="15513">MQFTVTLIMALASAVCATPANLTPKSAQSGPCAQGDCPDNNSEFDMVYTNESGNTSDYIRVKDGCTGNCFSHFTGGGGGGCSRTQLCGRWQNICVDPTNGRASRHFEDTNETQCFDLDHQDLGACPGTNIFNRQVFRPINQRGC</sequence>
<keyword evidence="1" id="KW-0732">Signal</keyword>
<feature type="signal peptide" evidence="1">
    <location>
        <begin position="1"/>
        <end position="17"/>
    </location>
</feature>